<feature type="domain" description="Glycoside hydrolase family 38 central" evidence="5">
    <location>
        <begin position="332"/>
        <end position="408"/>
    </location>
</feature>
<dbReference type="AlphaFoldDB" id="A0A1M5RMK7"/>
<reference evidence="7" key="1">
    <citation type="submission" date="2016-11" db="EMBL/GenBank/DDBJ databases">
        <authorList>
            <person name="Varghese N."/>
            <person name="Submissions S."/>
        </authorList>
    </citation>
    <scope>NUCLEOTIDE SEQUENCE [LARGE SCALE GENOMIC DNA]</scope>
    <source>
        <strain evidence="7">DSM 15807</strain>
    </source>
</reference>
<dbReference type="GO" id="GO:0004559">
    <property type="term" value="F:alpha-mannosidase activity"/>
    <property type="evidence" value="ECO:0007669"/>
    <property type="project" value="InterPro"/>
</dbReference>
<organism evidence="6 7">
    <name type="scientific">Thermosipho atlanticus DSM 15807</name>
    <dbReference type="NCBI Taxonomy" id="1123380"/>
    <lineage>
        <taxon>Bacteria</taxon>
        <taxon>Thermotogati</taxon>
        <taxon>Thermotogota</taxon>
        <taxon>Thermotogae</taxon>
        <taxon>Thermotogales</taxon>
        <taxon>Fervidobacteriaceae</taxon>
        <taxon>Thermosipho</taxon>
    </lineage>
</organism>
<dbReference type="PANTHER" id="PTHR46017">
    <property type="entry name" value="ALPHA-MANNOSIDASE 2C1"/>
    <property type="match status" value="1"/>
</dbReference>
<dbReference type="SUPFAM" id="SSF88688">
    <property type="entry name" value="Families 57/38 glycoside transferase middle domain"/>
    <property type="match status" value="1"/>
</dbReference>
<dbReference type="SUPFAM" id="SSF88713">
    <property type="entry name" value="Glycoside hydrolase/deacetylase"/>
    <property type="match status" value="1"/>
</dbReference>
<dbReference type="Pfam" id="PF17677">
    <property type="entry name" value="Glyco_hydro38C2"/>
    <property type="match status" value="1"/>
</dbReference>
<dbReference type="InterPro" id="IPR028995">
    <property type="entry name" value="Glyco_hydro_57/38_cen_sf"/>
</dbReference>
<keyword evidence="3 6" id="KW-0378">Hydrolase</keyword>
<evidence type="ECO:0000256" key="4">
    <source>
        <dbReference type="ARBA" id="ARBA00023295"/>
    </source>
</evidence>
<dbReference type="SMART" id="SM00872">
    <property type="entry name" value="Alpha-mann_mid"/>
    <property type="match status" value="1"/>
</dbReference>
<dbReference type="Pfam" id="PF09261">
    <property type="entry name" value="Alpha-mann_mid"/>
    <property type="match status" value="1"/>
</dbReference>
<dbReference type="InterPro" id="IPR041147">
    <property type="entry name" value="GH38_C"/>
</dbReference>
<dbReference type="STRING" id="1123380.SAMN02745199_0506"/>
<comment type="similarity">
    <text evidence="1">Belongs to the glycosyl hydrolase 38 family.</text>
</comment>
<dbReference type="Proteomes" id="UP000242592">
    <property type="component" value="Unassembled WGS sequence"/>
</dbReference>
<dbReference type="GO" id="GO:0030246">
    <property type="term" value="F:carbohydrate binding"/>
    <property type="evidence" value="ECO:0007669"/>
    <property type="project" value="InterPro"/>
</dbReference>
<proteinExistence type="inferred from homology"/>
<keyword evidence="2" id="KW-0479">Metal-binding</keyword>
<dbReference type="GO" id="GO:0006013">
    <property type="term" value="P:mannose metabolic process"/>
    <property type="evidence" value="ECO:0007669"/>
    <property type="project" value="InterPro"/>
</dbReference>
<keyword evidence="4" id="KW-0326">Glycosidase</keyword>
<evidence type="ECO:0000313" key="7">
    <source>
        <dbReference type="Proteomes" id="UP000242592"/>
    </source>
</evidence>
<evidence type="ECO:0000256" key="1">
    <source>
        <dbReference type="ARBA" id="ARBA00009792"/>
    </source>
</evidence>
<gene>
    <name evidence="6" type="ORF">SAMN02745199_0506</name>
</gene>
<dbReference type="PANTHER" id="PTHR46017:SF2">
    <property type="entry name" value="MANNOSYLGLYCERATE HYDROLASE"/>
    <property type="match status" value="1"/>
</dbReference>
<dbReference type="InterPro" id="IPR027291">
    <property type="entry name" value="Glyco_hydro_38_N_sf"/>
</dbReference>
<dbReference type="OrthoDB" id="9772207at2"/>
<dbReference type="Gene3D" id="3.20.110.10">
    <property type="entry name" value="Glycoside hydrolase 38, N terminal domain"/>
    <property type="match status" value="1"/>
</dbReference>
<evidence type="ECO:0000259" key="5">
    <source>
        <dbReference type="SMART" id="SM00872"/>
    </source>
</evidence>
<dbReference type="InterPro" id="IPR037094">
    <property type="entry name" value="Glyco_hydro_38_cen_sf"/>
</dbReference>
<dbReference type="SUPFAM" id="SSF74650">
    <property type="entry name" value="Galactose mutarotase-like"/>
    <property type="match status" value="1"/>
</dbReference>
<dbReference type="Pfam" id="PF07748">
    <property type="entry name" value="Glyco_hydro_38C"/>
    <property type="match status" value="1"/>
</dbReference>
<protein>
    <submittedName>
        <fullName evidence="6">Glycosyl hydrolases family 38 C-terminal domain-containing protein</fullName>
    </submittedName>
</protein>
<dbReference type="InterPro" id="IPR011013">
    <property type="entry name" value="Gal_mutarotase_sf_dom"/>
</dbReference>
<dbReference type="InterPro" id="IPR011682">
    <property type="entry name" value="Glyco_hydro_38_C"/>
</dbReference>
<dbReference type="InterPro" id="IPR000602">
    <property type="entry name" value="Glyco_hydro_38_N"/>
</dbReference>
<dbReference type="InterPro" id="IPR015341">
    <property type="entry name" value="Glyco_hydro_38_cen"/>
</dbReference>
<keyword evidence="7" id="KW-1185">Reference proteome</keyword>
<sequence>MTRELEVRRRLGIPNDAERVLIFTESSHWDPNWLYTSEEYFERFVQKNLDLALKELEKNPRRIYSLENIFFLKMYWDKNPEKREVVKRFVNEGRLRLMSSAPTSADTILPKVESILRDFLIGQLWLEENKMTQKPKVAYFPDSFGASPFLPSLLNAAGFEKTAITRVDGMYFPGCDLESRKNFPREGSTAEILLKKERTLDFIWKDKNGGKVLAHWNAFTYGMGDMLSYIGISRVYLARFAIPLKARCYIARKVHHYVRILEPFSKTPYMLCPIGFDFVEPISDLVELLERYNREYYSKTGIWTVVAGLDDYLTLVGFHEDKLPVFEVDPNPYWTGFYVSRPEVKKLTHSLVEKALLFEKMLIYSKNYNGSDWEKLKKVWWIASLSNHHDFITGTSTDEVVEREQLPWLKDADEKLEEILAKVNEHASKKEENFKSCPEFSENGQKIFIETMHYEIEINRKNSLITRLCFKGKENLLNLPSNDNALYRDSGGLWRMGYEFKGGVWKEVEMPVKVYETKVIEHNNVLEIVSVVSILGSVFKKRIWIENEDPIIYFRVEGKLKKGYTLTARFNFKASFHGIYMHAPGGVIHRPCKKIYAPTFWPLNEFAFFKAKSYHLVIFKSFPGAISCEENGRIEISLMRSAQREKAFGIIGLPANPVSLKKHKHEVVDYGVMLVDKKDDVEEKVIQSLKELSFPWEDGYKELKRELDSLIKVYPNEVLTVSVKRAFKGNGIIARFYAPFGVNEVLKIIPNFEFKEAYLCNARERDIEKLKVSDGVVYLKMNRAVATVRFVDGF</sequence>
<dbReference type="EMBL" id="FQXN01000002">
    <property type="protein sequence ID" value="SHH27485.1"/>
    <property type="molecule type" value="Genomic_DNA"/>
</dbReference>
<name>A0A1M5RMK7_9BACT</name>
<dbReference type="RefSeq" id="WP_073071871.1">
    <property type="nucleotide sequence ID" value="NZ_FQXN01000002.1"/>
</dbReference>
<dbReference type="Gene3D" id="1.20.1270.50">
    <property type="entry name" value="Glycoside hydrolase family 38, central domain"/>
    <property type="match status" value="1"/>
</dbReference>
<evidence type="ECO:0000256" key="3">
    <source>
        <dbReference type="ARBA" id="ARBA00022801"/>
    </source>
</evidence>
<dbReference type="InterPro" id="IPR011330">
    <property type="entry name" value="Glyco_hydro/deAcase_b/a-brl"/>
</dbReference>
<dbReference type="GO" id="GO:0046872">
    <property type="term" value="F:metal ion binding"/>
    <property type="evidence" value="ECO:0007669"/>
    <property type="project" value="UniProtKB-KW"/>
</dbReference>
<evidence type="ECO:0000256" key="2">
    <source>
        <dbReference type="ARBA" id="ARBA00022723"/>
    </source>
</evidence>
<accession>A0A1M5RMK7</accession>
<evidence type="ECO:0000313" key="6">
    <source>
        <dbReference type="EMBL" id="SHH27485.1"/>
    </source>
</evidence>
<dbReference type="GO" id="GO:0009313">
    <property type="term" value="P:oligosaccharide catabolic process"/>
    <property type="evidence" value="ECO:0007669"/>
    <property type="project" value="TreeGrafter"/>
</dbReference>
<dbReference type="Pfam" id="PF01074">
    <property type="entry name" value="Glyco_hydro_38N"/>
    <property type="match status" value="1"/>
</dbReference>